<dbReference type="InterPro" id="IPR052948">
    <property type="entry name" value="Low_temp-induced_all0457"/>
</dbReference>
<accession>A0ABZ0QU23</accession>
<dbReference type="Proteomes" id="UP001304683">
    <property type="component" value="Chromosome"/>
</dbReference>
<keyword evidence="2" id="KW-1185">Reference proteome</keyword>
<organism evidence="1 2">
    <name type="scientific">Thermaerobacter composti</name>
    <dbReference type="NCBI Taxonomy" id="554949"/>
    <lineage>
        <taxon>Bacteria</taxon>
        <taxon>Bacillati</taxon>
        <taxon>Bacillota</taxon>
        <taxon>Clostridia</taxon>
        <taxon>Eubacteriales</taxon>
        <taxon>Clostridiales Family XVII. Incertae Sedis</taxon>
        <taxon>Thermaerobacter</taxon>
    </lineage>
</organism>
<dbReference type="InterPro" id="IPR009200">
    <property type="entry name" value="DUF1269_membrane"/>
</dbReference>
<dbReference type="RefSeq" id="WP_318751425.1">
    <property type="nucleotide sequence ID" value="NZ_CP132508.1"/>
</dbReference>
<gene>
    <name evidence="1" type="ORF">Q5761_05065</name>
</gene>
<evidence type="ECO:0000313" key="2">
    <source>
        <dbReference type="Proteomes" id="UP001304683"/>
    </source>
</evidence>
<proteinExistence type="predicted"/>
<dbReference type="PANTHER" id="PTHR36109">
    <property type="entry name" value="MEMBRANE PROTEIN-RELATED"/>
    <property type="match status" value="1"/>
</dbReference>
<sequence>MAKTVIGSFATRQQAEAAVEALKARGVEEQEVSLVSRREGGEGARQGEASFANQSLSEGTAWGAGIGAGAGLLASAGALAIPGIGPLVAAGPLAATLSGAAAGGLAGGLMDWGIPEADAREFENKVRQGRTLCAVRCQDAQVNEVAQVLRQHGAADVKTHPATR</sequence>
<reference evidence="1 2" key="1">
    <citation type="submission" date="2023-08" db="EMBL/GenBank/DDBJ databases">
        <title>Genome sequence of Thermaerobacter compostii strain Ins1, a spore-forming filamentous bacterium isolated from a deep geothermal reservoir.</title>
        <authorList>
            <person name="Bregnard D."/>
            <person name="Gonzalez D."/>
            <person name="Junier P."/>
        </authorList>
    </citation>
    <scope>NUCLEOTIDE SEQUENCE [LARGE SCALE GENOMIC DNA]</scope>
    <source>
        <strain evidence="1 2">Ins1</strain>
    </source>
</reference>
<name>A0ABZ0QU23_9FIRM</name>
<dbReference type="Pfam" id="PF06897">
    <property type="entry name" value="DUF1269"/>
    <property type="match status" value="1"/>
</dbReference>
<dbReference type="PANTHER" id="PTHR36109:SF2">
    <property type="entry name" value="MEMBRANE PROTEIN"/>
    <property type="match status" value="1"/>
</dbReference>
<evidence type="ECO:0000313" key="1">
    <source>
        <dbReference type="EMBL" id="WPD20015.1"/>
    </source>
</evidence>
<protein>
    <submittedName>
        <fullName evidence="1">DUF1269 domain-containing protein</fullName>
    </submittedName>
</protein>
<dbReference type="EMBL" id="CP132508">
    <property type="protein sequence ID" value="WPD20015.1"/>
    <property type="molecule type" value="Genomic_DNA"/>
</dbReference>